<dbReference type="SMART" id="SM00530">
    <property type="entry name" value="HTH_XRE"/>
    <property type="match status" value="1"/>
</dbReference>
<sequence length="180" mass="20382">MDGIYQKIKNLRVEQGFTLKDLSEKTDLSVSFLSQIERGTSSLAITSLKKIADAFAVPITYFFDTDSNHNYMLQASERKPFRLEGSPIVYTRLNGEFGGRTLEPLLVTLAPKQELNQVSSHPGEEFYYVLKGAALFKVDGKEYFVREGDSIHYPSEVPHAWENPLNEETQILCVLTPVIF</sequence>
<accession>A0ABW4QIE4</accession>
<dbReference type="Gene3D" id="1.10.260.40">
    <property type="entry name" value="lambda repressor-like DNA-binding domains"/>
    <property type="match status" value="1"/>
</dbReference>
<evidence type="ECO:0000313" key="4">
    <source>
        <dbReference type="Proteomes" id="UP001597273"/>
    </source>
</evidence>
<dbReference type="PROSITE" id="PS50943">
    <property type="entry name" value="HTH_CROC1"/>
    <property type="match status" value="1"/>
</dbReference>
<feature type="domain" description="HTH cro/C1-type" evidence="2">
    <location>
        <begin position="8"/>
        <end position="62"/>
    </location>
</feature>
<dbReference type="Proteomes" id="UP001597273">
    <property type="component" value="Unassembled WGS sequence"/>
</dbReference>
<dbReference type="SUPFAM" id="SSF47413">
    <property type="entry name" value="lambda repressor-like DNA-binding domains"/>
    <property type="match status" value="1"/>
</dbReference>
<dbReference type="CDD" id="cd02209">
    <property type="entry name" value="cupin_XRE_C"/>
    <property type="match status" value="1"/>
</dbReference>
<evidence type="ECO:0000256" key="1">
    <source>
        <dbReference type="ARBA" id="ARBA00023125"/>
    </source>
</evidence>
<dbReference type="RefSeq" id="WP_204892000.1">
    <property type="nucleotide sequence ID" value="NZ_JBHUFW010000005.1"/>
</dbReference>
<dbReference type="InterPro" id="IPR001387">
    <property type="entry name" value="Cro/C1-type_HTH"/>
</dbReference>
<dbReference type="PANTHER" id="PTHR46797">
    <property type="entry name" value="HTH-TYPE TRANSCRIPTIONAL REGULATOR"/>
    <property type="match status" value="1"/>
</dbReference>
<dbReference type="InterPro" id="IPR010982">
    <property type="entry name" value="Lambda_DNA-bd_dom_sf"/>
</dbReference>
<proteinExistence type="predicted"/>
<comment type="caution">
    <text evidence="3">The sequence shown here is derived from an EMBL/GenBank/DDBJ whole genome shotgun (WGS) entry which is preliminary data.</text>
</comment>
<dbReference type="EMBL" id="JBHUFW010000005">
    <property type="protein sequence ID" value="MFD1863104.1"/>
    <property type="molecule type" value="Genomic_DNA"/>
</dbReference>
<dbReference type="Gene3D" id="2.60.120.10">
    <property type="entry name" value="Jelly Rolls"/>
    <property type="match status" value="1"/>
</dbReference>
<gene>
    <name evidence="3" type="ORF">ACFSDB_09185</name>
</gene>
<keyword evidence="4" id="KW-1185">Reference proteome</keyword>
<dbReference type="CDD" id="cd00093">
    <property type="entry name" value="HTH_XRE"/>
    <property type="match status" value="1"/>
</dbReference>
<dbReference type="InterPro" id="IPR011051">
    <property type="entry name" value="RmlC_Cupin_sf"/>
</dbReference>
<dbReference type="InterPro" id="IPR050807">
    <property type="entry name" value="TransReg_Diox_bact_type"/>
</dbReference>
<dbReference type="InterPro" id="IPR013096">
    <property type="entry name" value="Cupin_2"/>
</dbReference>
<protein>
    <submittedName>
        <fullName evidence="3">Helix-turn-helix domain-containing protein</fullName>
    </submittedName>
</protein>
<evidence type="ECO:0000313" key="3">
    <source>
        <dbReference type="EMBL" id="MFD1863104.1"/>
    </source>
</evidence>
<organism evidence="3 4">
    <name type="scientific">Planococcus chinensis</name>
    <dbReference type="NCBI Taxonomy" id="272917"/>
    <lineage>
        <taxon>Bacteria</taxon>
        <taxon>Bacillati</taxon>
        <taxon>Bacillota</taxon>
        <taxon>Bacilli</taxon>
        <taxon>Bacillales</taxon>
        <taxon>Caryophanaceae</taxon>
        <taxon>Planococcus</taxon>
    </lineage>
</organism>
<keyword evidence="1" id="KW-0238">DNA-binding</keyword>
<dbReference type="Pfam" id="PF01381">
    <property type="entry name" value="HTH_3"/>
    <property type="match status" value="1"/>
</dbReference>
<reference evidence="4" key="1">
    <citation type="journal article" date="2019" name="Int. J. Syst. Evol. Microbiol.">
        <title>The Global Catalogue of Microorganisms (GCM) 10K type strain sequencing project: providing services to taxonomists for standard genome sequencing and annotation.</title>
        <authorList>
            <consortium name="The Broad Institute Genomics Platform"/>
            <consortium name="The Broad Institute Genome Sequencing Center for Infectious Disease"/>
            <person name="Wu L."/>
            <person name="Ma J."/>
        </authorList>
    </citation>
    <scope>NUCLEOTIDE SEQUENCE [LARGE SCALE GENOMIC DNA]</scope>
    <source>
        <strain evidence="4">CGMCC 1.15475</strain>
    </source>
</reference>
<evidence type="ECO:0000259" key="2">
    <source>
        <dbReference type="PROSITE" id="PS50943"/>
    </source>
</evidence>
<name>A0ABW4QIE4_9BACL</name>
<dbReference type="PANTHER" id="PTHR46797:SF25">
    <property type="entry name" value="TRANSCRIPTIONAL REGULATOR"/>
    <property type="match status" value="1"/>
</dbReference>
<dbReference type="Pfam" id="PF07883">
    <property type="entry name" value="Cupin_2"/>
    <property type="match status" value="1"/>
</dbReference>
<dbReference type="SUPFAM" id="SSF51182">
    <property type="entry name" value="RmlC-like cupins"/>
    <property type="match status" value="1"/>
</dbReference>
<dbReference type="InterPro" id="IPR014710">
    <property type="entry name" value="RmlC-like_jellyroll"/>
</dbReference>